<dbReference type="InterPro" id="IPR058245">
    <property type="entry name" value="NreC/VraR/RcsB-like_REC"/>
</dbReference>
<gene>
    <name evidence="8" type="ORF">SAMN02927903_02552</name>
</gene>
<dbReference type="PRINTS" id="PR00038">
    <property type="entry name" value="HTHLUXR"/>
</dbReference>
<organism evidence="8 9">
    <name type="scientific">Flavobacterium caeni</name>
    <dbReference type="NCBI Taxonomy" id="490189"/>
    <lineage>
        <taxon>Bacteria</taxon>
        <taxon>Pseudomonadati</taxon>
        <taxon>Bacteroidota</taxon>
        <taxon>Flavobacteriia</taxon>
        <taxon>Flavobacteriales</taxon>
        <taxon>Flavobacteriaceae</taxon>
        <taxon>Flavobacterium</taxon>
    </lineage>
</organism>
<dbReference type="InterPro" id="IPR000792">
    <property type="entry name" value="Tscrpt_reg_LuxR_C"/>
</dbReference>
<dbReference type="EMBL" id="FMVF01000012">
    <property type="protein sequence ID" value="SCY83532.1"/>
    <property type="molecule type" value="Genomic_DNA"/>
</dbReference>
<dbReference type="InterPro" id="IPR011006">
    <property type="entry name" value="CheY-like_superfamily"/>
</dbReference>
<reference evidence="8 9" key="1">
    <citation type="submission" date="2016-10" db="EMBL/GenBank/DDBJ databases">
        <authorList>
            <person name="de Groot N.N."/>
        </authorList>
    </citation>
    <scope>NUCLEOTIDE SEQUENCE [LARGE SCALE GENOMIC DNA]</scope>
    <source>
        <strain evidence="8 9">CGMCC 1.7031</strain>
    </source>
</reference>
<dbReference type="InterPro" id="IPR001789">
    <property type="entry name" value="Sig_transdc_resp-reg_receiver"/>
</dbReference>
<dbReference type="Pfam" id="PF00072">
    <property type="entry name" value="Response_reg"/>
    <property type="match status" value="1"/>
</dbReference>
<dbReference type="SUPFAM" id="SSF46894">
    <property type="entry name" value="C-terminal effector domain of the bipartite response regulators"/>
    <property type="match status" value="1"/>
</dbReference>
<dbReference type="InterPro" id="IPR016032">
    <property type="entry name" value="Sig_transdc_resp-reg_C-effctor"/>
</dbReference>
<dbReference type="Proteomes" id="UP000199354">
    <property type="component" value="Unassembled WGS sequence"/>
</dbReference>
<evidence type="ECO:0000256" key="1">
    <source>
        <dbReference type="ARBA" id="ARBA00022553"/>
    </source>
</evidence>
<name>A0A1G5J5I3_9FLAO</name>
<dbReference type="SMART" id="SM00448">
    <property type="entry name" value="REC"/>
    <property type="match status" value="1"/>
</dbReference>
<evidence type="ECO:0000256" key="4">
    <source>
        <dbReference type="ARBA" id="ARBA00023163"/>
    </source>
</evidence>
<evidence type="ECO:0000259" key="7">
    <source>
        <dbReference type="PROSITE" id="PS50110"/>
    </source>
</evidence>
<keyword evidence="3" id="KW-0238">DNA-binding</keyword>
<dbReference type="SUPFAM" id="SSF52172">
    <property type="entry name" value="CheY-like"/>
    <property type="match status" value="1"/>
</dbReference>
<accession>A0A1G5J5I3</accession>
<dbReference type="GO" id="GO:0000160">
    <property type="term" value="P:phosphorelay signal transduction system"/>
    <property type="evidence" value="ECO:0007669"/>
    <property type="project" value="InterPro"/>
</dbReference>
<dbReference type="PROSITE" id="PS00622">
    <property type="entry name" value="HTH_LUXR_1"/>
    <property type="match status" value="1"/>
</dbReference>
<dbReference type="GO" id="GO:0006355">
    <property type="term" value="P:regulation of DNA-templated transcription"/>
    <property type="evidence" value="ECO:0007669"/>
    <property type="project" value="InterPro"/>
</dbReference>
<dbReference type="PANTHER" id="PTHR43214:SF24">
    <property type="entry name" value="TRANSCRIPTIONAL REGULATORY PROTEIN NARL-RELATED"/>
    <property type="match status" value="1"/>
</dbReference>
<dbReference type="PROSITE" id="PS50043">
    <property type="entry name" value="HTH_LUXR_2"/>
    <property type="match status" value="1"/>
</dbReference>
<feature type="domain" description="HTH luxR-type" evidence="6">
    <location>
        <begin position="171"/>
        <end position="236"/>
    </location>
</feature>
<keyword evidence="1 5" id="KW-0597">Phosphoprotein</keyword>
<keyword evidence="9" id="KW-1185">Reference proteome</keyword>
<dbReference type="AlphaFoldDB" id="A0A1G5J5I3"/>
<dbReference type="CDD" id="cd06170">
    <property type="entry name" value="LuxR_C_like"/>
    <property type="match status" value="1"/>
</dbReference>
<evidence type="ECO:0000259" key="6">
    <source>
        <dbReference type="PROSITE" id="PS50043"/>
    </source>
</evidence>
<sequence>MNTRWVNRRATGKYFFDDTNLNDMIKLALADDNVFLLKSAQEKLSFFDDFTIKVTALNGVELLDKLATNHNIDLILMDIEMPKMDGIEATLRIKQKHPQIKIIMLTVFDNDENIFKSIKAGADGYLLKEVSPKDLRQGILDTLNGGATMTPSIALKTLKLFRNPIDFETPENTEEIRLTAREVEVLEQLSKGLKYEAIASNLFLSAGTIRKHVENIYTKLQVHNKLEAIEKARNNKLI</sequence>
<dbReference type="CDD" id="cd17535">
    <property type="entry name" value="REC_NarL-like"/>
    <property type="match status" value="1"/>
</dbReference>
<keyword evidence="4" id="KW-0804">Transcription</keyword>
<evidence type="ECO:0000313" key="9">
    <source>
        <dbReference type="Proteomes" id="UP000199354"/>
    </source>
</evidence>
<dbReference type="GO" id="GO:0003677">
    <property type="term" value="F:DNA binding"/>
    <property type="evidence" value="ECO:0007669"/>
    <property type="project" value="UniProtKB-KW"/>
</dbReference>
<dbReference type="InterPro" id="IPR039420">
    <property type="entry name" value="WalR-like"/>
</dbReference>
<keyword evidence="2" id="KW-0805">Transcription regulation</keyword>
<dbReference type="STRING" id="490189.SAMN02927903_02552"/>
<feature type="domain" description="Response regulatory" evidence="7">
    <location>
        <begin position="26"/>
        <end position="143"/>
    </location>
</feature>
<evidence type="ECO:0000256" key="3">
    <source>
        <dbReference type="ARBA" id="ARBA00023125"/>
    </source>
</evidence>
<dbReference type="PROSITE" id="PS50110">
    <property type="entry name" value="RESPONSE_REGULATORY"/>
    <property type="match status" value="1"/>
</dbReference>
<proteinExistence type="predicted"/>
<dbReference type="SMART" id="SM00421">
    <property type="entry name" value="HTH_LUXR"/>
    <property type="match status" value="1"/>
</dbReference>
<evidence type="ECO:0000313" key="8">
    <source>
        <dbReference type="EMBL" id="SCY83532.1"/>
    </source>
</evidence>
<evidence type="ECO:0000256" key="2">
    <source>
        <dbReference type="ARBA" id="ARBA00023015"/>
    </source>
</evidence>
<protein>
    <submittedName>
        <fullName evidence="8">Two component transcriptional regulator, LuxR family</fullName>
    </submittedName>
</protein>
<dbReference type="Gene3D" id="3.40.50.2300">
    <property type="match status" value="1"/>
</dbReference>
<dbReference type="PANTHER" id="PTHR43214">
    <property type="entry name" value="TWO-COMPONENT RESPONSE REGULATOR"/>
    <property type="match status" value="1"/>
</dbReference>
<feature type="modified residue" description="4-aspartylphosphate" evidence="5">
    <location>
        <position position="78"/>
    </location>
</feature>
<evidence type="ECO:0000256" key="5">
    <source>
        <dbReference type="PROSITE-ProRule" id="PRU00169"/>
    </source>
</evidence>
<dbReference type="Pfam" id="PF00196">
    <property type="entry name" value="GerE"/>
    <property type="match status" value="1"/>
</dbReference>